<gene>
    <name evidence="3" type="primary">rfbC</name>
    <name evidence="3" type="ordered locus">SELR_pSRC400130</name>
</gene>
<dbReference type="PATRIC" id="fig|927704.6.peg.3426"/>
<reference evidence="3 4" key="1">
    <citation type="submission" date="2011-10" db="EMBL/GenBank/DDBJ databases">
        <title>Whole genome sequence of Selenomonas ruminantium subsp. lactilytica TAM6421.</title>
        <authorList>
            <person name="Oguchi A."/>
            <person name="Ankai A."/>
            <person name="Kaneko J."/>
            <person name="Yamada-Narita S."/>
            <person name="Fukui S."/>
            <person name="Takahashi M."/>
            <person name="Onodera T."/>
            <person name="Kojima S."/>
            <person name="Fushimi T."/>
            <person name="Abe N."/>
            <person name="Kamio Y."/>
            <person name="Yamazaki S."/>
            <person name="Fujita N."/>
        </authorList>
    </citation>
    <scope>NUCLEOTIDE SEQUENCE [LARGE SCALE GENOMIC DNA]</scope>
    <source>
        <strain evidence="4">NBRC 103574 / TAM6421</strain>
        <plasmid evidence="3 4">pSRC4</plasmid>
    </source>
</reference>
<organism evidence="3 4">
    <name type="scientific">Selenomonas ruminantium subsp. lactilytica (strain NBRC 103574 / TAM6421)</name>
    <dbReference type="NCBI Taxonomy" id="927704"/>
    <lineage>
        <taxon>Bacteria</taxon>
        <taxon>Bacillati</taxon>
        <taxon>Bacillota</taxon>
        <taxon>Negativicutes</taxon>
        <taxon>Selenomonadales</taxon>
        <taxon>Selenomonadaceae</taxon>
        <taxon>Selenomonas</taxon>
    </lineage>
</organism>
<dbReference type="SUPFAM" id="SSF46565">
    <property type="entry name" value="Chaperone J-domain"/>
    <property type="match status" value="1"/>
</dbReference>
<dbReference type="Gene3D" id="1.10.287.110">
    <property type="entry name" value="DnaJ domain"/>
    <property type="match status" value="1"/>
</dbReference>
<proteinExistence type="predicted"/>
<dbReference type="KEGG" id="sri:SELR_pSRC400130"/>
<feature type="domain" description="J" evidence="2">
    <location>
        <begin position="1"/>
        <end position="63"/>
    </location>
</feature>
<sequence>MFKYFKNIVDMKELKKAYKQWAMKLHPDLGGSEEEFKAMSAEYELCFKDIKAGIKRKTHSENINLDDVDDGYRDVINALLNIEVDVELCGEWLWISGNTKEHKDELKNIGCRWASKKHMWYWRPAWMKSTGRKGGKDMDAIRAKYGSIHVSGYSSRFKPELTD</sequence>
<name>I0GV77_SELRL</name>
<dbReference type="CDD" id="cd06257">
    <property type="entry name" value="DnaJ"/>
    <property type="match status" value="1"/>
</dbReference>
<dbReference type="InterPro" id="IPR036869">
    <property type="entry name" value="J_dom_sf"/>
</dbReference>
<dbReference type="PROSITE" id="PS50076">
    <property type="entry name" value="DNAJ_2"/>
    <property type="match status" value="1"/>
</dbReference>
<dbReference type="HOGENOM" id="CLU_095264_1_0_9"/>
<dbReference type="AlphaFoldDB" id="I0GV77"/>
<dbReference type="EMBL" id="AP012294">
    <property type="protein sequence ID" value="BAL84664.1"/>
    <property type="molecule type" value="Genomic_DNA"/>
</dbReference>
<protein>
    <submittedName>
        <fullName evidence="3">Putative DnaJ-like protein</fullName>
    </submittedName>
</protein>
<geneLocation type="plasmid" evidence="3 4">
    <name>pSRC4</name>
</geneLocation>
<dbReference type="OrthoDB" id="9779889at2"/>
<accession>I0GV77</accession>
<dbReference type="RefSeq" id="WP_014425964.1">
    <property type="nucleotide sequence ID" value="NC_017069.1"/>
</dbReference>
<evidence type="ECO:0000256" key="1">
    <source>
        <dbReference type="ARBA" id="ARBA00022705"/>
    </source>
</evidence>
<evidence type="ECO:0000259" key="2">
    <source>
        <dbReference type="PROSITE" id="PS50076"/>
    </source>
</evidence>
<dbReference type="InterPro" id="IPR001623">
    <property type="entry name" value="DnaJ_domain"/>
</dbReference>
<evidence type="ECO:0000313" key="3">
    <source>
        <dbReference type="EMBL" id="BAL84664.1"/>
    </source>
</evidence>
<keyword evidence="1" id="KW-0235">DNA replication</keyword>
<evidence type="ECO:0000313" key="4">
    <source>
        <dbReference type="Proteomes" id="UP000007887"/>
    </source>
</evidence>
<dbReference type="Proteomes" id="UP000007887">
    <property type="component" value="Plasmid pSRC4"/>
</dbReference>
<keyword evidence="3" id="KW-0614">Plasmid</keyword>
<dbReference type="GO" id="GO:0006260">
    <property type="term" value="P:DNA replication"/>
    <property type="evidence" value="ECO:0007669"/>
    <property type="project" value="UniProtKB-KW"/>
</dbReference>